<dbReference type="GO" id="GO:0016787">
    <property type="term" value="F:hydrolase activity"/>
    <property type="evidence" value="ECO:0007669"/>
    <property type="project" value="UniProtKB-KW"/>
</dbReference>
<dbReference type="Pfam" id="PF04231">
    <property type="entry name" value="Endonuclease_1"/>
    <property type="match status" value="1"/>
</dbReference>
<dbReference type="PANTHER" id="PTHR33607">
    <property type="entry name" value="ENDONUCLEASE-1"/>
    <property type="match status" value="1"/>
</dbReference>
<dbReference type="GO" id="GO:0004518">
    <property type="term" value="F:nuclease activity"/>
    <property type="evidence" value="ECO:0007669"/>
    <property type="project" value="UniProtKB-KW"/>
</dbReference>
<evidence type="ECO:0000313" key="5">
    <source>
        <dbReference type="Proteomes" id="UP000320390"/>
    </source>
</evidence>
<name>A0A518EVG5_9BACT</name>
<evidence type="ECO:0000256" key="3">
    <source>
        <dbReference type="ARBA" id="ARBA00022801"/>
    </source>
</evidence>
<accession>A0A518EVG5</accession>
<dbReference type="EC" id="3.1.-.-" evidence="4"/>
<comment type="similarity">
    <text evidence="1">Belongs to the EndA/NucM nuclease family.</text>
</comment>
<dbReference type="SUPFAM" id="SSF54060">
    <property type="entry name" value="His-Me finger endonucleases"/>
    <property type="match status" value="1"/>
</dbReference>
<dbReference type="OrthoDB" id="9770276at2"/>
<dbReference type="RefSeq" id="WP_145200082.1">
    <property type="nucleotide sequence ID" value="NZ_CP036434.1"/>
</dbReference>
<keyword evidence="2" id="KW-0540">Nuclease</keyword>
<evidence type="ECO:0000256" key="1">
    <source>
        <dbReference type="ARBA" id="ARBA00006429"/>
    </source>
</evidence>
<sequence length="430" mass="45940">MRIAHLTGFTAIGLACALPADPPLGYYDTVDTSSQATLRATLHAVIDDHTRFPYTSSATDTWNVLEAAQEDPSNAARIIDIYRNASYAKVSGGNTNYEREHSWPKSYGFPDDDGSNMPYTDCHLLFLCNGTYNGNRSNKPFAYCGGGCTELPTDLNNGVGGGTGTYPGNSNWTTSGIFEVSPFRRGDIARAMLYADVRYEGGSHGVTGVMEPDLILTDNLGLIAGSNTGQNESFGYMGRLSVLLEWHAADPVDDFERDRNDVVGAFQGNRNPFVDHPEWVNCLFLGMCEPGEVYCSPAVPNSTGMPGTIEGRGSVSIASNDLRLIASQLPLNSAGYFIASQTSGFVAQPSGSIGNLCVAGSIGRVVGGQILNSGFFGGFATAVDANALPQPTGPVAALTGQTWHFQAWYRDAVGGQPTSNFTEGWRVTWQ</sequence>
<evidence type="ECO:0000256" key="2">
    <source>
        <dbReference type="ARBA" id="ARBA00022722"/>
    </source>
</evidence>
<keyword evidence="3 4" id="KW-0378">Hydrolase</keyword>
<dbReference type="EMBL" id="CP036434">
    <property type="protein sequence ID" value="QDV08067.1"/>
    <property type="molecule type" value="Genomic_DNA"/>
</dbReference>
<proteinExistence type="inferred from homology"/>
<evidence type="ECO:0000313" key="4">
    <source>
        <dbReference type="EMBL" id="QDV08067.1"/>
    </source>
</evidence>
<reference evidence="4 5" key="1">
    <citation type="submission" date="2019-02" db="EMBL/GenBank/DDBJ databases">
        <title>Deep-cultivation of Planctomycetes and their phenomic and genomic characterization uncovers novel biology.</title>
        <authorList>
            <person name="Wiegand S."/>
            <person name="Jogler M."/>
            <person name="Boedeker C."/>
            <person name="Pinto D."/>
            <person name="Vollmers J."/>
            <person name="Rivas-Marin E."/>
            <person name="Kohn T."/>
            <person name="Peeters S.H."/>
            <person name="Heuer A."/>
            <person name="Rast P."/>
            <person name="Oberbeckmann S."/>
            <person name="Bunk B."/>
            <person name="Jeske O."/>
            <person name="Meyerdierks A."/>
            <person name="Storesund J.E."/>
            <person name="Kallscheuer N."/>
            <person name="Luecker S."/>
            <person name="Lage O.M."/>
            <person name="Pohl T."/>
            <person name="Merkel B.J."/>
            <person name="Hornburger P."/>
            <person name="Mueller R.-W."/>
            <person name="Bruemmer F."/>
            <person name="Labrenz M."/>
            <person name="Spormann A.M."/>
            <person name="Op den Camp H."/>
            <person name="Overmann J."/>
            <person name="Amann R."/>
            <person name="Jetten M.S.M."/>
            <person name="Mascher T."/>
            <person name="Medema M.H."/>
            <person name="Devos D.P."/>
            <person name="Kaster A.-K."/>
            <person name="Ovreas L."/>
            <person name="Rohde M."/>
            <person name="Galperin M.Y."/>
            <person name="Jogler C."/>
        </authorList>
    </citation>
    <scope>NUCLEOTIDE SEQUENCE [LARGE SCALE GENOMIC DNA]</scope>
    <source>
        <strain evidence="4 5">Poly30</strain>
    </source>
</reference>
<dbReference type="InterPro" id="IPR044925">
    <property type="entry name" value="His-Me_finger_sf"/>
</dbReference>
<gene>
    <name evidence="4" type="primary">bsn_1</name>
    <name evidence="4" type="ORF">Poly30_36030</name>
</gene>
<dbReference type="Proteomes" id="UP000320390">
    <property type="component" value="Chromosome"/>
</dbReference>
<dbReference type="AlphaFoldDB" id="A0A518EVG5"/>
<dbReference type="PROSITE" id="PS51257">
    <property type="entry name" value="PROKAR_LIPOPROTEIN"/>
    <property type="match status" value="1"/>
</dbReference>
<dbReference type="PANTHER" id="PTHR33607:SF2">
    <property type="entry name" value="ENDONUCLEASE-1"/>
    <property type="match status" value="1"/>
</dbReference>
<dbReference type="InterPro" id="IPR007346">
    <property type="entry name" value="Endonuclease-I"/>
</dbReference>
<organism evidence="4 5">
    <name type="scientific">Saltatorellus ferox</name>
    <dbReference type="NCBI Taxonomy" id="2528018"/>
    <lineage>
        <taxon>Bacteria</taxon>
        <taxon>Pseudomonadati</taxon>
        <taxon>Planctomycetota</taxon>
        <taxon>Planctomycetia</taxon>
        <taxon>Planctomycetia incertae sedis</taxon>
        <taxon>Saltatorellus</taxon>
    </lineage>
</organism>
<protein>
    <submittedName>
        <fullName evidence="4">Extracellular ribonuclease</fullName>
        <ecNumber evidence="4">3.1.-.-</ecNumber>
    </submittedName>
</protein>
<keyword evidence="5" id="KW-1185">Reference proteome</keyword>